<gene>
    <name evidence="2" type="ORF">FTOL_02657</name>
</gene>
<dbReference type="EMBL" id="ONZP01000083">
    <property type="protein sequence ID" value="SPJ72928.1"/>
    <property type="molecule type" value="Genomic_DNA"/>
</dbReference>
<protein>
    <submittedName>
        <fullName evidence="2">Uncharacterized protein</fullName>
    </submittedName>
</protein>
<dbReference type="AlphaFoldDB" id="A0AAE8SEL6"/>
<keyword evidence="3" id="KW-1185">Reference proteome</keyword>
<proteinExistence type="predicted"/>
<organism evidence="2 3">
    <name type="scientific">Fusarium torulosum</name>
    <dbReference type="NCBI Taxonomy" id="33205"/>
    <lineage>
        <taxon>Eukaryota</taxon>
        <taxon>Fungi</taxon>
        <taxon>Dikarya</taxon>
        <taxon>Ascomycota</taxon>
        <taxon>Pezizomycotina</taxon>
        <taxon>Sordariomycetes</taxon>
        <taxon>Hypocreomycetidae</taxon>
        <taxon>Hypocreales</taxon>
        <taxon>Nectriaceae</taxon>
        <taxon>Fusarium</taxon>
    </lineage>
</organism>
<name>A0AAE8SEL6_9HYPO</name>
<comment type="caution">
    <text evidence="2">The sequence shown here is derived from an EMBL/GenBank/DDBJ whole genome shotgun (WGS) entry which is preliminary data.</text>
</comment>
<evidence type="ECO:0000313" key="3">
    <source>
        <dbReference type="Proteomes" id="UP001187734"/>
    </source>
</evidence>
<feature type="region of interest" description="Disordered" evidence="1">
    <location>
        <begin position="18"/>
        <end position="50"/>
    </location>
</feature>
<evidence type="ECO:0000256" key="1">
    <source>
        <dbReference type="SAM" id="MobiDB-lite"/>
    </source>
</evidence>
<sequence length="65" mass="7344">MTGHALQRLVRALRRRYSRQRSTGAGGFRVEEPRRQARGQVPVDDWGQPRDAEAAWFGAVPGAQR</sequence>
<dbReference type="Proteomes" id="UP001187734">
    <property type="component" value="Unassembled WGS sequence"/>
</dbReference>
<accession>A0AAE8SEL6</accession>
<reference evidence="2" key="1">
    <citation type="submission" date="2018-03" db="EMBL/GenBank/DDBJ databases">
        <authorList>
            <person name="Guldener U."/>
        </authorList>
    </citation>
    <scope>NUCLEOTIDE SEQUENCE</scope>
</reference>
<evidence type="ECO:0000313" key="2">
    <source>
        <dbReference type="EMBL" id="SPJ72928.1"/>
    </source>
</evidence>